<keyword evidence="1" id="KW-0472">Membrane</keyword>
<dbReference type="EMBL" id="GBXM01077047">
    <property type="protein sequence ID" value="JAH31530.1"/>
    <property type="molecule type" value="Transcribed_RNA"/>
</dbReference>
<feature type="transmembrane region" description="Helical" evidence="1">
    <location>
        <begin position="6"/>
        <end position="29"/>
    </location>
</feature>
<name>A0A0E9RSV7_ANGAN</name>
<dbReference type="AlphaFoldDB" id="A0A0E9RSV7"/>
<keyword evidence="1" id="KW-0812">Transmembrane</keyword>
<reference evidence="2" key="2">
    <citation type="journal article" date="2015" name="Fish Shellfish Immunol.">
        <title>Early steps in the European eel (Anguilla anguilla)-Vibrio vulnificus interaction in the gills: Role of the RtxA13 toxin.</title>
        <authorList>
            <person name="Callol A."/>
            <person name="Pajuelo D."/>
            <person name="Ebbesson L."/>
            <person name="Teles M."/>
            <person name="MacKenzie S."/>
            <person name="Amaro C."/>
        </authorList>
    </citation>
    <scope>NUCLEOTIDE SEQUENCE</scope>
</reference>
<evidence type="ECO:0000313" key="2">
    <source>
        <dbReference type="EMBL" id="JAH31530.1"/>
    </source>
</evidence>
<evidence type="ECO:0000256" key="1">
    <source>
        <dbReference type="SAM" id="Phobius"/>
    </source>
</evidence>
<protein>
    <submittedName>
        <fullName evidence="2">Uncharacterized protein</fullName>
    </submittedName>
</protein>
<proteinExistence type="predicted"/>
<sequence length="33" mass="3760">MNVIPAPFVYMVIYCTDSLGHVNIAIVCLRRHL</sequence>
<organism evidence="2">
    <name type="scientific">Anguilla anguilla</name>
    <name type="common">European freshwater eel</name>
    <name type="synonym">Muraena anguilla</name>
    <dbReference type="NCBI Taxonomy" id="7936"/>
    <lineage>
        <taxon>Eukaryota</taxon>
        <taxon>Metazoa</taxon>
        <taxon>Chordata</taxon>
        <taxon>Craniata</taxon>
        <taxon>Vertebrata</taxon>
        <taxon>Euteleostomi</taxon>
        <taxon>Actinopterygii</taxon>
        <taxon>Neopterygii</taxon>
        <taxon>Teleostei</taxon>
        <taxon>Anguilliformes</taxon>
        <taxon>Anguillidae</taxon>
        <taxon>Anguilla</taxon>
    </lineage>
</organism>
<accession>A0A0E9RSV7</accession>
<keyword evidence="1" id="KW-1133">Transmembrane helix</keyword>
<reference evidence="2" key="1">
    <citation type="submission" date="2014-11" db="EMBL/GenBank/DDBJ databases">
        <authorList>
            <person name="Amaro Gonzalez C."/>
        </authorList>
    </citation>
    <scope>NUCLEOTIDE SEQUENCE</scope>
</reference>